<proteinExistence type="predicted"/>
<feature type="non-terminal residue" evidence="1">
    <location>
        <position position="1"/>
    </location>
</feature>
<accession>A0A0B7ACJ5</accession>
<evidence type="ECO:0000313" key="1">
    <source>
        <dbReference type="EMBL" id="CEK77741.1"/>
    </source>
</evidence>
<protein>
    <submittedName>
        <fullName evidence="1">Uncharacterized protein</fullName>
    </submittedName>
</protein>
<dbReference type="EMBL" id="HACG01030876">
    <property type="protein sequence ID" value="CEK77741.1"/>
    <property type="molecule type" value="Transcribed_RNA"/>
</dbReference>
<gene>
    <name evidence="1" type="primary">ORF106393</name>
</gene>
<reference evidence="1" key="1">
    <citation type="submission" date="2014-12" db="EMBL/GenBank/DDBJ databases">
        <title>Insight into the proteome of Arion vulgaris.</title>
        <authorList>
            <person name="Aradska J."/>
            <person name="Bulat T."/>
            <person name="Smidak R."/>
            <person name="Sarate P."/>
            <person name="Gangsoo J."/>
            <person name="Sialana F."/>
            <person name="Bilban M."/>
            <person name="Lubec G."/>
        </authorList>
    </citation>
    <scope>NUCLEOTIDE SEQUENCE</scope>
    <source>
        <tissue evidence="1">Skin</tissue>
    </source>
</reference>
<name>A0A0B7ACJ5_9EUPU</name>
<organism evidence="1">
    <name type="scientific">Arion vulgaris</name>
    <dbReference type="NCBI Taxonomy" id="1028688"/>
    <lineage>
        <taxon>Eukaryota</taxon>
        <taxon>Metazoa</taxon>
        <taxon>Spiralia</taxon>
        <taxon>Lophotrochozoa</taxon>
        <taxon>Mollusca</taxon>
        <taxon>Gastropoda</taxon>
        <taxon>Heterobranchia</taxon>
        <taxon>Euthyneura</taxon>
        <taxon>Panpulmonata</taxon>
        <taxon>Eupulmonata</taxon>
        <taxon>Stylommatophora</taxon>
        <taxon>Helicina</taxon>
        <taxon>Arionoidea</taxon>
        <taxon>Arionidae</taxon>
        <taxon>Arion</taxon>
    </lineage>
</organism>
<sequence>RSSAVVSELAFQADGLGSISPWAWNIFQTVTSLRFHPASIGYQKKHWGVKVACVMLTTSQWEVKVACKMLTTSSFKFCW</sequence>
<dbReference type="AlphaFoldDB" id="A0A0B7ACJ5"/>